<reference evidence="1" key="1">
    <citation type="submission" date="2021-11" db="EMBL/GenBank/DDBJ databases">
        <title>Fusarium solani-melongenae Genome sequencing and assembly.</title>
        <authorList>
            <person name="Xie S."/>
            <person name="Huang L."/>
            <person name="Zhang X."/>
        </authorList>
    </citation>
    <scope>NUCLEOTIDE SEQUENCE</scope>
    <source>
        <strain evidence="1">CRI 24-3</strain>
    </source>
</reference>
<accession>A0ACD3Z4S0</accession>
<gene>
    <name evidence="1" type="ORF">LCI18_007008</name>
</gene>
<keyword evidence="2" id="KW-1185">Reference proteome</keyword>
<dbReference type="EMBL" id="CP090035">
    <property type="protein sequence ID" value="UPK96073.1"/>
    <property type="molecule type" value="Genomic_DNA"/>
</dbReference>
<evidence type="ECO:0000313" key="1">
    <source>
        <dbReference type="EMBL" id="UPK96073.1"/>
    </source>
</evidence>
<organism evidence="1 2">
    <name type="scientific">Fusarium solani subsp. cucurbitae</name>
    <name type="common">Neocosmosporum cucurbitae</name>
    <dbReference type="NCBI Taxonomy" id="2747967"/>
    <lineage>
        <taxon>Eukaryota</taxon>
        <taxon>Fungi</taxon>
        <taxon>Dikarya</taxon>
        <taxon>Ascomycota</taxon>
        <taxon>Pezizomycotina</taxon>
        <taxon>Sordariomycetes</taxon>
        <taxon>Hypocreomycetidae</taxon>
        <taxon>Hypocreales</taxon>
        <taxon>Nectriaceae</taxon>
        <taxon>Fusarium</taxon>
        <taxon>Fusarium solani species complex</taxon>
    </lineage>
</organism>
<dbReference type="Proteomes" id="UP000830768">
    <property type="component" value="Chromosome 6"/>
</dbReference>
<name>A0ACD3Z4S0_FUSSC</name>
<evidence type="ECO:0000313" key="2">
    <source>
        <dbReference type="Proteomes" id="UP000830768"/>
    </source>
</evidence>
<protein>
    <submittedName>
        <fullName evidence="1">Uncharacterized protein</fullName>
    </submittedName>
</protein>
<sequence>MPIAPKKRRRPRKFGTSEEKARQDIIAKRAPRRLRSSSAHGDVRFQVFIPQPMEVL</sequence>
<proteinExistence type="predicted"/>